<evidence type="ECO:0000313" key="12">
    <source>
        <dbReference type="EMBL" id="EEC46599.1"/>
    </source>
</evidence>
<evidence type="ECO:0000256" key="6">
    <source>
        <dbReference type="ARBA" id="ARBA00022792"/>
    </source>
</evidence>
<dbReference type="Pfam" id="PF00153">
    <property type="entry name" value="Mito_carr"/>
    <property type="match status" value="1"/>
</dbReference>
<evidence type="ECO:0000256" key="4">
    <source>
        <dbReference type="ARBA" id="ARBA00022692"/>
    </source>
</evidence>
<keyword evidence="4 10" id="KW-0812">Transmembrane</keyword>
<evidence type="ECO:0000256" key="10">
    <source>
        <dbReference type="PROSITE-ProRule" id="PRU00282"/>
    </source>
</evidence>
<dbReference type="Gene3D" id="1.50.40.10">
    <property type="entry name" value="Mitochondrial carrier domain"/>
    <property type="match status" value="2"/>
</dbReference>
<keyword evidence="13" id="KW-1185">Reference proteome</keyword>
<dbReference type="eggNOG" id="KOG0767">
    <property type="taxonomic scope" value="Eukaryota"/>
</dbReference>
<comment type="subcellular location">
    <subcellularLocation>
        <location evidence="1">Mitochondrion inner membrane</location>
        <topology evidence="1">Multi-pass membrane protein</topology>
    </subcellularLocation>
</comment>
<dbReference type="PROSITE" id="PS50920">
    <property type="entry name" value="SOLCAR"/>
    <property type="match status" value="2"/>
</dbReference>
<dbReference type="InterPro" id="IPR023395">
    <property type="entry name" value="MCP_dom_sf"/>
</dbReference>
<keyword evidence="6" id="KW-0999">Mitochondrion inner membrane</keyword>
<dbReference type="STRING" id="556484.B7G4E4"/>
<accession>B7G4E4</accession>
<dbReference type="HOGENOM" id="CLU_292648_0_0_1"/>
<evidence type="ECO:0000256" key="5">
    <source>
        <dbReference type="ARBA" id="ARBA00022737"/>
    </source>
</evidence>
<dbReference type="RefSeq" id="XP_002182059.1">
    <property type="nucleotide sequence ID" value="XM_002182023.1"/>
</dbReference>
<feature type="transmembrane region" description="Helical" evidence="11">
    <location>
        <begin position="746"/>
        <end position="765"/>
    </location>
</feature>
<dbReference type="GO" id="GO:0005315">
    <property type="term" value="F:phosphate transmembrane transporter activity"/>
    <property type="evidence" value="ECO:0007669"/>
    <property type="project" value="InterPro"/>
</dbReference>
<keyword evidence="5" id="KW-0677">Repeat</keyword>
<evidence type="ECO:0000256" key="1">
    <source>
        <dbReference type="ARBA" id="ARBA00004448"/>
    </source>
</evidence>
<feature type="repeat" description="Solcar" evidence="10">
    <location>
        <begin position="922"/>
        <end position="1017"/>
    </location>
</feature>
<dbReference type="InterPro" id="IPR044677">
    <property type="entry name" value="SLC25A3/Pic2/Mir1-like"/>
</dbReference>
<keyword evidence="3" id="KW-0813">Transport</keyword>
<dbReference type="PANTHER" id="PTHR45671">
    <property type="entry name" value="SOLUTE CARRIER FAMILY 25 (MITOCHONDRIAL CARRIER PHOSPHATE CARRIER), MEMBER 3, LIKE-RELATED-RELATED"/>
    <property type="match status" value="1"/>
</dbReference>
<evidence type="ECO:0000256" key="7">
    <source>
        <dbReference type="ARBA" id="ARBA00022989"/>
    </source>
</evidence>
<dbReference type="OrthoDB" id="427452at2759"/>
<dbReference type="GeneID" id="7202843"/>
<evidence type="ECO:0000256" key="9">
    <source>
        <dbReference type="ARBA" id="ARBA00023136"/>
    </source>
</evidence>
<name>B7G4E4_PHATC</name>
<organism evidence="12 13">
    <name type="scientific">Phaeodactylum tricornutum (strain CCAP 1055/1)</name>
    <dbReference type="NCBI Taxonomy" id="556484"/>
    <lineage>
        <taxon>Eukaryota</taxon>
        <taxon>Sar</taxon>
        <taxon>Stramenopiles</taxon>
        <taxon>Ochrophyta</taxon>
        <taxon>Bacillariophyta</taxon>
        <taxon>Bacillariophyceae</taxon>
        <taxon>Bacillariophycidae</taxon>
        <taxon>Naviculales</taxon>
        <taxon>Phaeodactylaceae</taxon>
        <taxon>Phaeodactylum</taxon>
    </lineage>
</organism>
<feature type="transmembrane region" description="Helical" evidence="11">
    <location>
        <begin position="917"/>
        <end position="941"/>
    </location>
</feature>
<dbReference type="OMA" id="FSPKNEM"/>
<reference evidence="13" key="2">
    <citation type="submission" date="2008-08" db="EMBL/GenBank/DDBJ databases">
        <authorList>
            <consortium name="Diatom Consortium"/>
            <person name="Grigoriev I."/>
            <person name="Grimwood J."/>
            <person name="Kuo A."/>
            <person name="Otillar R.P."/>
            <person name="Salamov A."/>
            <person name="Detter J.C."/>
            <person name="Lindquist E."/>
            <person name="Shapiro H."/>
            <person name="Lucas S."/>
            <person name="Glavina del Rio T."/>
            <person name="Pitluck S."/>
            <person name="Rokhsar D."/>
            <person name="Bowler C."/>
        </authorList>
    </citation>
    <scope>GENOME REANNOTATION</scope>
    <source>
        <strain evidence="13">CCAP 1055/1</strain>
    </source>
</reference>
<dbReference type="GO" id="GO:0005743">
    <property type="term" value="C:mitochondrial inner membrane"/>
    <property type="evidence" value="ECO:0007669"/>
    <property type="project" value="UniProtKB-SubCell"/>
</dbReference>
<evidence type="ECO:0000256" key="11">
    <source>
        <dbReference type="SAM" id="Phobius"/>
    </source>
</evidence>
<evidence type="ECO:0000256" key="3">
    <source>
        <dbReference type="ARBA" id="ARBA00022448"/>
    </source>
</evidence>
<dbReference type="GO" id="GO:1990547">
    <property type="term" value="P:mitochondrial phosphate ion transmembrane transport"/>
    <property type="evidence" value="ECO:0007669"/>
    <property type="project" value="InterPro"/>
</dbReference>
<dbReference type="KEGG" id="pti:PHATRDRAFT_37916"/>
<dbReference type="Proteomes" id="UP000000759">
    <property type="component" value="Chromosome 14"/>
</dbReference>
<evidence type="ECO:0000256" key="2">
    <source>
        <dbReference type="ARBA" id="ARBA00006375"/>
    </source>
</evidence>
<dbReference type="PaxDb" id="2850-Phatr37916"/>
<evidence type="ECO:0000313" key="13">
    <source>
        <dbReference type="Proteomes" id="UP000000759"/>
    </source>
</evidence>
<feature type="transmembrane region" description="Helical" evidence="11">
    <location>
        <begin position="885"/>
        <end position="905"/>
    </location>
</feature>
<evidence type="ECO:0000256" key="8">
    <source>
        <dbReference type="ARBA" id="ARBA00023128"/>
    </source>
</evidence>
<feature type="repeat" description="Solcar" evidence="10">
    <location>
        <begin position="784"/>
        <end position="899"/>
    </location>
</feature>
<gene>
    <name evidence="12" type="ORF">PHATRDRAFT_37916</name>
</gene>
<dbReference type="InterPro" id="IPR018108">
    <property type="entry name" value="MCP_transmembrane"/>
</dbReference>
<dbReference type="InParanoid" id="B7G4E4"/>
<feature type="transmembrane region" description="Helical" evidence="11">
    <location>
        <begin position="993"/>
        <end position="1011"/>
    </location>
</feature>
<keyword evidence="9 10" id="KW-0472">Membrane</keyword>
<sequence length="1041" mass="112731">MKRRRISHAIPLALSVCLRSRLIDSFLALPSKLHSNRLVFDSPSSTKTTCKRDFRIFGDLTGKLEDDQDAQELTTTRHSSTHQSRRKAMQALGLASLAIPMAASAGIAELDKSTGALFSPKSEMLSGGSAAARGIPVSGSRRQQLQPGQALQTVYETRFIVYLARFLLNFDPSAHAWWLQQGFADSWEPRSGSDEAFADNTLAEFAESVEVGLADYFVGPYGSYSSLSAAKAGISAARPAPSAQPQQEENYLKELLFGRPKLSDEKTPKEKVDSAKKGILNLYTLLKARYTSVAAKRHLAILFSFISSPRLQPSNEILALLGESDNATISEIRIVKPTHWPVNEADSRTSSRRGGGYSIEEPPIVTIDEPPALGDSYVPAELRPVLKPTSRVLRISVIDGGEGYTSAPQVTVVQSGYLRLCQATAIIDRSGRVESVILLDPGWGYGGRKQAPPKVKIEPPRLKSKGESGQRAKAVAELEYEIVGAKVVRGGNGYVKTEVPQITITPPDGNPDWFLAVQEQPEMRMKKPAEIEPLRLEVAEMKFSDGSVAYSIDRMPESKGVDNALLDRLQRDPLEMLPPSIRPERYKYGIYAIPSLARIPQSVPNLSPRYRACDPVFGGVGRVPVTKGAVALKASEYARLALSGAVCTVLVRTALNPLELIKTKQQLQNDNELLSFARARALRKGISPDHQDAHEHMLSSNKAEINATAAVAPQETDGQIKLGTLDLISSLIELRGPLALFQSADITFLASLVFGSLGFGATELFRRSFTAFFIAGSGTDEIGLDVVALLAAASLATVVTAAAAAPFEVLRVRSMGLIESVGWTKVLEDFIAEKSRPRQKTSNSFGLNRKQHGGHQEFELRNLKARDILPLWAGFAPTVSRELPFAVVKFLTFDFITGTVITFLNTQSSDGALPIQVGTGPIGLIVSALAGAVAGIAGAVVSHPADLILTKTSASGNRNGTETSASVEEPDWRDVVRELIAQPGGIANLYVGFPARATFFFLVIGLQFFLYDYFKTLLNVGSDDLSLVLDVFYAVRAGLVG</sequence>
<keyword evidence="8" id="KW-0496">Mitochondrion</keyword>
<dbReference type="AlphaFoldDB" id="B7G4E4"/>
<proteinExistence type="inferred from homology"/>
<protein>
    <submittedName>
        <fullName evidence="12">Uncharacterized protein</fullName>
    </submittedName>
</protein>
<dbReference type="SUPFAM" id="SSF103506">
    <property type="entry name" value="Mitochondrial carrier"/>
    <property type="match status" value="1"/>
</dbReference>
<reference evidence="12 13" key="1">
    <citation type="journal article" date="2008" name="Nature">
        <title>The Phaeodactylum genome reveals the evolutionary history of diatom genomes.</title>
        <authorList>
            <person name="Bowler C."/>
            <person name="Allen A.E."/>
            <person name="Badger J.H."/>
            <person name="Grimwood J."/>
            <person name="Jabbari K."/>
            <person name="Kuo A."/>
            <person name="Maheswari U."/>
            <person name="Martens C."/>
            <person name="Maumus F."/>
            <person name="Otillar R.P."/>
            <person name="Rayko E."/>
            <person name="Salamov A."/>
            <person name="Vandepoele K."/>
            <person name="Beszteri B."/>
            <person name="Gruber A."/>
            <person name="Heijde M."/>
            <person name="Katinka M."/>
            <person name="Mock T."/>
            <person name="Valentin K."/>
            <person name="Verret F."/>
            <person name="Berges J.A."/>
            <person name="Brownlee C."/>
            <person name="Cadoret J.P."/>
            <person name="Chiovitti A."/>
            <person name="Choi C.J."/>
            <person name="Coesel S."/>
            <person name="De Martino A."/>
            <person name="Detter J.C."/>
            <person name="Durkin C."/>
            <person name="Falciatore A."/>
            <person name="Fournet J."/>
            <person name="Haruta M."/>
            <person name="Huysman M.J."/>
            <person name="Jenkins B.D."/>
            <person name="Jiroutova K."/>
            <person name="Jorgensen R.E."/>
            <person name="Joubert Y."/>
            <person name="Kaplan A."/>
            <person name="Kroger N."/>
            <person name="Kroth P.G."/>
            <person name="La Roche J."/>
            <person name="Lindquist E."/>
            <person name="Lommer M."/>
            <person name="Martin-Jezequel V."/>
            <person name="Lopez P.J."/>
            <person name="Lucas S."/>
            <person name="Mangogna M."/>
            <person name="McGinnis K."/>
            <person name="Medlin L.K."/>
            <person name="Montsant A."/>
            <person name="Oudot-Le Secq M.P."/>
            <person name="Napoli C."/>
            <person name="Obornik M."/>
            <person name="Parker M.S."/>
            <person name="Petit J.L."/>
            <person name="Porcel B.M."/>
            <person name="Poulsen N."/>
            <person name="Robison M."/>
            <person name="Rychlewski L."/>
            <person name="Rynearson T.A."/>
            <person name="Schmutz J."/>
            <person name="Shapiro H."/>
            <person name="Siaut M."/>
            <person name="Stanley M."/>
            <person name="Sussman M.R."/>
            <person name="Taylor A.R."/>
            <person name="Vardi A."/>
            <person name="von Dassow P."/>
            <person name="Vyverman W."/>
            <person name="Willis A."/>
            <person name="Wyrwicz L.S."/>
            <person name="Rokhsar D.S."/>
            <person name="Weissenbach J."/>
            <person name="Armbrust E.V."/>
            <person name="Green B.R."/>
            <person name="Van de Peer Y."/>
            <person name="Grigoriev I.V."/>
        </authorList>
    </citation>
    <scope>NUCLEOTIDE SEQUENCE [LARGE SCALE GENOMIC DNA]</scope>
    <source>
        <strain evidence="12 13">CCAP 1055/1</strain>
    </source>
</reference>
<keyword evidence="7 11" id="KW-1133">Transmembrane helix</keyword>
<comment type="similarity">
    <text evidence="2">Belongs to the mitochondrial carrier (TC 2.A.29) family.</text>
</comment>
<dbReference type="EMBL" id="CM000616">
    <property type="protein sequence ID" value="EEC46599.1"/>
    <property type="molecule type" value="Genomic_DNA"/>
</dbReference>
<dbReference type="PANTHER" id="PTHR45671:SF12">
    <property type="entry name" value="MITOCHONDRIAL PHOSPHATE CARRIER PROTEIN"/>
    <property type="match status" value="1"/>
</dbReference>